<comment type="caution">
    <text evidence="1">The sequence shown here is derived from an EMBL/GenBank/DDBJ whole genome shotgun (WGS) entry which is preliminary data.</text>
</comment>
<reference evidence="1" key="1">
    <citation type="submission" date="2023-07" db="EMBL/GenBank/DDBJ databases">
        <title>Genomic Encyclopedia of Type Strains, Phase IV (KMG-IV): sequencing the most valuable type-strain genomes for metagenomic binning, comparative biology and taxonomic classification.</title>
        <authorList>
            <person name="Goeker M."/>
        </authorList>
    </citation>
    <scope>NUCLEOTIDE SEQUENCE</scope>
    <source>
        <strain evidence="1">DSM 24202</strain>
    </source>
</reference>
<evidence type="ECO:0000313" key="2">
    <source>
        <dbReference type="Proteomes" id="UP001238163"/>
    </source>
</evidence>
<dbReference type="Proteomes" id="UP001238163">
    <property type="component" value="Unassembled WGS sequence"/>
</dbReference>
<dbReference type="RefSeq" id="WP_307264949.1">
    <property type="nucleotide sequence ID" value="NZ_JAUSVL010000001.1"/>
</dbReference>
<gene>
    <name evidence="1" type="ORF">J3R75_003838</name>
</gene>
<dbReference type="EMBL" id="JAUSVL010000001">
    <property type="protein sequence ID" value="MDQ0291731.1"/>
    <property type="molecule type" value="Genomic_DNA"/>
</dbReference>
<name>A0AAE4AQM4_9BACT</name>
<proteinExistence type="predicted"/>
<protein>
    <submittedName>
        <fullName evidence="1">Uncharacterized protein</fullName>
    </submittedName>
</protein>
<dbReference type="AlphaFoldDB" id="A0AAE4AQM4"/>
<keyword evidence="2" id="KW-1185">Reference proteome</keyword>
<sequence>MYTPALRWDNLPETHGQSPHIWEANQAASFIGVYNPALRWDNLPETHGQSPHIWEANQAASFIGVVDNRLSCSLLLSALLPLRGLGCRAREWTFAGFLRRRGLEARALDFGQFFLFKNKSKN</sequence>
<organism evidence="1 2">
    <name type="scientific">Oligosphaera ethanolica</name>
    <dbReference type="NCBI Taxonomy" id="760260"/>
    <lineage>
        <taxon>Bacteria</taxon>
        <taxon>Pseudomonadati</taxon>
        <taxon>Lentisphaerota</taxon>
        <taxon>Oligosphaeria</taxon>
        <taxon>Oligosphaerales</taxon>
        <taxon>Oligosphaeraceae</taxon>
        <taxon>Oligosphaera</taxon>
    </lineage>
</organism>
<accession>A0AAE4AQM4</accession>
<evidence type="ECO:0000313" key="1">
    <source>
        <dbReference type="EMBL" id="MDQ0291731.1"/>
    </source>
</evidence>